<keyword evidence="1" id="KW-1133">Transmembrane helix</keyword>
<name>A0A5B9R9R3_9AGAM</name>
<sequence>MLQLIPVRIRMFSMIIITNFFRKVAIAPNYLLNSWKAFVFNSLKHKKIDKMKNRQILVGVAILIATSFIALYIYDFLNNADNIVNVTSNNNVVLNNHFSARTVTNVTSELNNMSNTTNSTVQQITETANSTPKWALILGFGGFFVLVMGGIALQAWGMPIIPVTEAIEMASDIEFRHST</sequence>
<dbReference type="EMBL" id="MK623258">
    <property type="protein sequence ID" value="QEG57102.1"/>
    <property type="molecule type" value="Genomic_DNA"/>
</dbReference>
<evidence type="ECO:0000256" key="1">
    <source>
        <dbReference type="SAM" id="Phobius"/>
    </source>
</evidence>
<dbReference type="AlphaFoldDB" id="A0A5B9R9R3"/>
<keyword evidence="1" id="KW-0812">Transmembrane</keyword>
<proteinExistence type="predicted"/>
<feature type="transmembrane region" description="Helical" evidence="1">
    <location>
        <begin position="134"/>
        <end position="153"/>
    </location>
</feature>
<feature type="transmembrane region" description="Helical" evidence="1">
    <location>
        <begin position="56"/>
        <end position="74"/>
    </location>
</feature>
<reference evidence="2" key="1">
    <citation type="submission" date="2019-03" db="EMBL/GenBank/DDBJ databases">
        <title>Evidence of extensive intraspecific noncoding reshuffling in a 169kb mitochondrial genome of basidiomycete fungus.</title>
        <authorList>
            <person name="Lee H.-H."/>
            <person name="Ke H.-M."/>
            <person name="Lin C.-Y.I."/>
            <person name="Lee T.J."/>
            <person name="Chung C.-L."/>
            <person name="Tsai I.J."/>
        </authorList>
    </citation>
    <scope>NUCLEOTIDE SEQUENCE</scope>
    <source>
        <strain evidence="2">MF3/22</strain>
    </source>
</reference>
<accession>A0A5B9R9R3</accession>
<geneLocation type="mitochondrion" evidence="2"/>
<keyword evidence="1" id="KW-0472">Membrane</keyword>
<gene>
    <name evidence="2" type="ORF">Fomme_000092</name>
</gene>
<keyword evidence="2" id="KW-0496">Mitochondrion</keyword>
<evidence type="ECO:0000313" key="2">
    <source>
        <dbReference type="EMBL" id="QEG57102.1"/>
    </source>
</evidence>
<protein>
    <submittedName>
        <fullName evidence="2">Uncharacterized protein</fullName>
    </submittedName>
</protein>
<organism evidence="2">
    <name type="scientific">Fomitiporia mediterranea</name>
    <dbReference type="NCBI Taxonomy" id="208960"/>
    <lineage>
        <taxon>Eukaryota</taxon>
        <taxon>Fungi</taxon>
        <taxon>Dikarya</taxon>
        <taxon>Basidiomycota</taxon>
        <taxon>Agaricomycotina</taxon>
        <taxon>Agaricomycetes</taxon>
        <taxon>Hymenochaetales</taxon>
        <taxon>Hymenochaetaceae</taxon>
        <taxon>Fomitiporia</taxon>
    </lineage>
</organism>